<feature type="region of interest" description="Disordered" evidence="1">
    <location>
        <begin position="84"/>
        <end position="113"/>
    </location>
</feature>
<feature type="region of interest" description="Disordered" evidence="1">
    <location>
        <begin position="492"/>
        <end position="511"/>
    </location>
</feature>
<accession>A0A2Z4Y6I6</accession>
<evidence type="ECO:0000313" key="3">
    <source>
        <dbReference type="Proteomes" id="UP000262583"/>
    </source>
</evidence>
<dbReference type="InterPro" id="IPR009279">
    <property type="entry name" value="Portal_Mu"/>
</dbReference>
<sequence>MTKRPNPIEHEIARVAARATTADASLSYVLDAEVRWRMPGGIYGLFQEMEEKDAHLFATLQTRRNALAACPWRVVWREGGASKVQVGGRAPRPQHAASHAMAGGTAGPHTRAEHRQEVAQFLEETLCEIPNFHEAILHLLDAFGKGFAVLEIIWRREEQENRVRVERLAPRWPGYFAQDDVGQWFLLDPEPQSAMPATQGDLGHGRTPALLARPGEWSAPWGRPVALPPRKFLIFVFQPHPAAPYGSALCAKAYWYYWFKKNNLRFWSLYNEKFGAPTAVARYGAGTTPEEIQRLNEVVAQLQSDLGVVIPESVSMELLEAHRSGAAGTYREFADWCNDEISKLVLGQTLTTSEGRRSGSLALGRVHEAVRYDYLAADARALGDALTHQLIRWLVDFNFGVHVAAPELVFDCEQPQDYKAELELDRGLIQLGVPLETDYFYAKYRRPAPSAVSRVLKYDDANLYQYHLQYGVLTVNEVRAALGLPPVAWGNRPPVRQGPAGGTEADAAAQKEPLVDALEAHKDQLPH</sequence>
<evidence type="ECO:0000313" key="2">
    <source>
        <dbReference type="EMBL" id="AXA36820.1"/>
    </source>
</evidence>
<protein>
    <submittedName>
        <fullName evidence="2">Mu-like prophage FluMu protein gp29</fullName>
    </submittedName>
</protein>
<name>A0A2Z4Y6I6_SUMC1</name>
<dbReference type="KEGG" id="schv:BRCON_2043"/>
<evidence type="ECO:0000256" key="1">
    <source>
        <dbReference type="SAM" id="MobiDB-lite"/>
    </source>
</evidence>
<dbReference type="EMBL" id="CP030759">
    <property type="protein sequence ID" value="AXA36820.1"/>
    <property type="molecule type" value="Genomic_DNA"/>
</dbReference>
<organism evidence="2 3">
    <name type="scientific">Sumerlaea chitinivorans</name>
    <dbReference type="NCBI Taxonomy" id="2250252"/>
    <lineage>
        <taxon>Bacteria</taxon>
        <taxon>Candidatus Sumerlaeota</taxon>
        <taxon>Candidatus Sumerlaeia</taxon>
        <taxon>Candidatus Sumerlaeales</taxon>
        <taxon>Candidatus Sumerlaeaceae</taxon>
        <taxon>Candidatus Sumerlaea</taxon>
    </lineage>
</organism>
<proteinExistence type="predicted"/>
<dbReference type="Pfam" id="PF06074">
    <property type="entry name" value="Portal_Mu"/>
    <property type="match status" value="1"/>
</dbReference>
<reference evidence="2 3" key="1">
    <citation type="submission" date="2018-05" db="EMBL/GenBank/DDBJ databases">
        <title>A metagenomic window into the 2 km-deep terrestrial subsurface aquifer revealed taxonomically and functionally diverse microbial community comprising novel uncultured bacterial lineages.</title>
        <authorList>
            <person name="Kadnikov V.V."/>
            <person name="Mardanov A.V."/>
            <person name="Beletsky A.V."/>
            <person name="Banks D."/>
            <person name="Pimenov N.V."/>
            <person name="Frank Y.A."/>
            <person name="Karnachuk O.V."/>
            <person name="Ravin N.V."/>
        </authorList>
    </citation>
    <scope>NUCLEOTIDE SEQUENCE [LARGE SCALE GENOMIC DNA]</scope>
    <source>
        <strain evidence="2">BY</strain>
    </source>
</reference>
<dbReference type="Proteomes" id="UP000262583">
    <property type="component" value="Chromosome"/>
</dbReference>
<dbReference type="AlphaFoldDB" id="A0A2Z4Y6I6"/>
<gene>
    <name evidence="2" type="ORF">BRCON_2043</name>
</gene>